<proteinExistence type="predicted"/>
<dbReference type="RefSeq" id="WP_341987181.1">
    <property type="nucleotide sequence ID" value="NZ_JBBYHY010000008.1"/>
</dbReference>
<dbReference type="EMBL" id="JBBYHY010000008">
    <property type="protein sequence ID" value="MEL3954931.1"/>
    <property type="molecule type" value="Genomic_DNA"/>
</dbReference>
<name>A0ABU9JS79_9GAMM</name>
<reference evidence="2 3" key="1">
    <citation type="submission" date="2024-04" db="EMBL/GenBank/DDBJ databases">
        <title>Bacterial endophytes with biocontrol capabilities against important plant pathogens.</title>
        <authorList>
            <person name="Alayande K.A."/>
        </authorList>
    </citation>
    <scope>NUCLEOTIDE SEQUENCE [LARGE SCALE GENOMIC DNA]</scope>
    <source>
        <strain evidence="2 3">KV22</strain>
    </source>
</reference>
<dbReference type="Proteomes" id="UP001455088">
    <property type="component" value="Unassembled WGS sequence"/>
</dbReference>
<feature type="transmembrane region" description="Helical" evidence="1">
    <location>
        <begin position="55"/>
        <end position="77"/>
    </location>
</feature>
<sequence>MAWVEQNSQSDGDAVAKMDGPKTWKEKFYDRLPCIFSGLFILFLALALVPPFEGVFLRIGNLLVIGGTACIASGVILKSKLIRHAEEIVKSETRNPTRYTSREELVEVMVGLLSDLERGKTLSQAKDDLDRQWGSPEFQVQGSAIISQKNIAQAFIKSSVRTYLGSVAIIAGTLLLCAEQVIRIA</sequence>
<keyword evidence="3" id="KW-1185">Reference proteome</keyword>
<feature type="transmembrane region" description="Helical" evidence="1">
    <location>
        <begin position="163"/>
        <end position="182"/>
    </location>
</feature>
<comment type="caution">
    <text evidence="2">The sequence shown here is derived from an EMBL/GenBank/DDBJ whole genome shotgun (WGS) entry which is preliminary data.</text>
</comment>
<evidence type="ECO:0000256" key="1">
    <source>
        <dbReference type="SAM" id="Phobius"/>
    </source>
</evidence>
<protein>
    <submittedName>
        <fullName evidence="2">Uncharacterized protein</fullName>
    </submittedName>
</protein>
<evidence type="ECO:0000313" key="2">
    <source>
        <dbReference type="EMBL" id="MEL3954931.1"/>
    </source>
</evidence>
<organism evidence="2 3">
    <name type="scientific">Stenotrophomonas bentonitica</name>
    <dbReference type="NCBI Taxonomy" id="1450134"/>
    <lineage>
        <taxon>Bacteria</taxon>
        <taxon>Pseudomonadati</taxon>
        <taxon>Pseudomonadota</taxon>
        <taxon>Gammaproteobacteria</taxon>
        <taxon>Lysobacterales</taxon>
        <taxon>Lysobacteraceae</taxon>
        <taxon>Stenotrophomonas</taxon>
    </lineage>
</organism>
<keyword evidence="1" id="KW-1133">Transmembrane helix</keyword>
<evidence type="ECO:0000313" key="3">
    <source>
        <dbReference type="Proteomes" id="UP001455088"/>
    </source>
</evidence>
<gene>
    <name evidence="2" type="ORF">AAE039_15335</name>
</gene>
<feature type="transmembrane region" description="Helical" evidence="1">
    <location>
        <begin position="32"/>
        <end position="49"/>
    </location>
</feature>
<keyword evidence="1" id="KW-0472">Membrane</keyword>
<accession>A0ABU9JS79</accession>
<keyword evidence="1" id="KW-0812">Transmembrane</keyword>